<gene>
    <name evidence="1" type="ORF">HMPREF1317_2050</name>
</gene>
<comment type="caution">
    <text evidence="1">The sequence shown here is derived from an EMBL/GenBank/DDBJ whole genome shotgun (WGS) entry which is preliminary data.</text>
</comment>
<dbReference type="AlphaFoldDB" id="J1HC63"/>
<organism evidence="1 2">
    <name type="scientific">Schaalia georgiae F0490</name>
    <dbReference type="NCBI Taxonomy" id="1125717"/>
    <lineage>
        <taxon>Bacteria</taxon>
        <taxon>Bacillati</taxon>
        <taxon>Actinomycetota</taxon>
        <taxon>Actinomycetes</taxon>
        <taxon>Actinomycetales</taxon>
        <taxon>Actinomycetaceae</taxon>
        <taxon>Schaalia</taxon>
    </lineage>
</organism>
<protein>
    <submittedName>
        <fullName evidence="1">Uncharacterized protein</fullName>
    </submittedName>
</protein>
<reference evidence="1 2" key="1">
    <citation type="submission" date="2012-05" db="EMBL/GenBank/DDBJ databases">
        <authorList>
            <person name="Harkins D.M."/>
            <person name="Madupu R."/>
            <person name="Durkin A.S."/>
            <person name="Torralba M."/>
            <person name="Methe B."/>
            <person name="Sutton G.G."/>
            <person name="Nelson K.E."/>
        </authorList>
    </citation>
    <scope>NUCLEOTIDE SEQUENCE [LARGE SCALE GENOMIC DNA]</scope>
    <source>
        <strain evidence="1 2">F0490</strain>
    </source>
</reference>
<dbReference type="EMBL" id="AKFS01000203">
    <property type="protein sequence ID" value="EJF42993.1"/>
    <property type="molecule type" value="Genomic_DNA"/>
</dbReference>
<dbReference type="Proteomes" id="UP000004578">
    <property type="component" value="Unassembled WGS sequence"/>
</dbReference>
<accession>J1HC63</accession>
<name>J1HC63_9ACTO</name>
<dbReference type="PATRIC" id="fig|1125717.3.peg.1286"/>
<dbReference type="RefSeq" id="WP_005870755.1">
    <property type="nucleotide sequence ID" value="NZ_AKFS01000203.1"/>
</dbReference>
<keyword evidence="2" id="KW-1185">Reference proteome</keyword>
<sequence length="45" mass="5046">MAYEPPFERTDAINALCMEIAELVGMLSPQAPLATNPTLRRERVE</sequence>
<evidence type="ECO:0000313" key="2">
    <source>
        <dbReference type="Proteomes" id="UP000004578"/>
    </source>
</evidence>
<evidence type="ECO:0000313" key="1">
    <source>
        <dbReference type="EMBL" id="EJF42993.1"/>
    </source>
</evidence>
<proteinExistence type="predicted"/>